<keyword evidence="2" id="KW-1185">Reference proteome</keyword>
<protein>
    <submittedName>
        <fullName evidence="1">Putative member of CRISPR array</fullName>
    </submittedName>
</protein>
<name>G9WGV2_9LACO</name>
<reference evidence="1 2" key="1">
    <citation type="journal article" date="2012" name="PLoS ONE">
        <title>Functional divergence in the genus oenococcus as predicted by genome sequencing of the newly-described species, Oenococcus kitaharae.</title>
        <authorList>
            <person name="Borneman A.R."/>
            <person name="McCarthy J.M."/>
            <person name="Chambers P.J."/>
            <person name="Bartowsky E.J."/>
        </authorList>
    </citation>
    <scope>NUCLEOTIDE SEQUENCE [LARGE SCALE GENOMIC DNA]</scope>
    <source>
        <strain evidence="2">DSM17330</strain>
    </source>
</reference>
<organism evidence="1 2">
    <name type="scientific">Oenococcus kitaharae DSM 17330</name>
    <dbReference type="NCBI Taxonomy" id="1045004"/>
    <lineage>
        <taxon>Bacteria</taxon>
        <taxon>Bacillati</taxon>
        <taxon>Bacillota</taxon>
        <taxon>Bacilli</taxon>
        <taxon>Lactobacillales</taxon>
        <taxon>Lactobacillaceae</taxon>
        <taxon>Oenococcus</taxon>
    </lineage>
</organism>
<proteinExistence type="predicted"/>
<gene>
    <name evidence="1" type="ORF">OKIT_1277</name>
</gene>
<sequence length="52" mass="5848">MRCLSRLKVASDVCQINEVEPSYQIKIESINASDVCQINEVEPETTGSMMEK</sequence>
<comment type="caution">
    <text evidence="1">The sequence shown here is derived from an EMBL/GenBank/DDBJ whole genome shotgun (WGS) entry which is preliminary data.</text>
</comment>
<dbReference type="Proteomes" id="UP000004959">
    <property type="component" value="Chromosome"/>
</dbReference>
<dbReference type="HOGENOM" id="CLU_3082460_0_0_9"/>
<evidence type="ECO:0000313" key="1">
    <source>
        <dbReference type="EMBL" id="EHN59360.1"/>
    </source>
</evidence>
<dbReference type="AlphaFoldDB" id="G9WGV2"/>
<accession>G9WGV2</accession>
<dbReference type="EMBL" id="AFVZ01000001">
    <property type="protein sequence ID" value="EHN59360.1"/>
    <property type="molecule type" value="Genomic_DNA"/>
</dbReference>
<evidence type="ECO:0000313" key="2">
    <source>
        <dbReference type="Proteomes" id="UP000004959"/>
    </source>
</evidence>